<evidence type="ECO:0000313" key="4">
    <source>
        <dbReference type="EnsemblPlants" id="AUR62039369-RA:cds"/>
    </source>
</evidence>
<dbReference type="OMA" id="ERDMELC"/>
<keyword evidence="5" id="KW-1185">Reference proteome</keyword>
<keyword evidence="1" id="KW-0175">Coiled coil</keyword>
<evidence type="ECO:0008006" key="6">
    <source>
        <dbReference type="Google" id="ProtNLM"/>
    </source>
</evidence>
<feature type="domain" description="Ternary complex factor MIP1 leucine-zipper" evidence="3">
    <location>
        <begin position="13"/>
        <end position="93"/>
    </location>
</feature>
<evidence type="ECO:0000313" key="5">
    <source>
        <dbReference type="Proteomes" id="UP000596660"/>
    </source>
</evidence>
<feature type="coiled-coil region" evidence="1">
    <location>
        <begin position="10"/>
        <end position="90"/>
    </location>
</feature>
<feature type="domain" description="DUF547" evidence="2">
    <location>
        <begin position="305"/>
        <end position="448"/>
    </location>
</feature>
<accession>A0A803N2L6</accession>
<dbReference type="EnsemblPlants" id="AUR62039369-RA">
    <property type="protein sequence ID" value="AUR62039369-RA:cds"/>
    <property type="gene ID" value="AUR62039369"/>
</dbReference>
<dbReference type="PANTHER" id="PTHR46248">
    <property type="entry name" value="EXPRESSED PROTEIN"/>
    <property type="match status" value="1"/>
</dbReference>
<sequence length="529" mass="60860">MKFEDFLMPSSEKQRRKIALEEEVEELQERLTGELQINSVLQNALKGSLLSCSCLSSRLTLEVQVLLAELEMVEKEINWLETKVEKLKKNTYNEKKLIKNNDLEQPKKYLEWQLPYKQQNGGELKDSKWVTVIRSHNRRKSSLDEGRLSLSSISDMQSSFAKEETAKRYLRIIRNKPNRVIDAEASNEEPNRLSEELLKCLINKFVKLNQTSSEKESTSAASKHNLNCINSKGFSPKNTFSCKARSSITSDDGVSQDGTEIGFGPYKKFIQITRNSLKTARLSDSCPATRKLRVLLQKLCYVDLSFLSNKQKLAFWINIYNASIMHAYLQYGLPNTQEGMLTLLNKVGIHAAALHPLQAKKTCAALNVGGIVLNALAIEHYLLRHPSDPKLDLINEKEMLLRRAYGLRYPEPNITFALCRGNWSSPAMWIYTPEDVVDQLSRAKVEYLEAFIRVTSKRKILVPKLLQWHMQDFADDMESLIEWIYSQLPPNGVLKRAIMECLYEDRKLPTGKMIEIVPYQYEFQYLLPH</sequence>
<evidence type="ECO:0000259" key="2">
    <source>
        <dbReference type="Pfam" id="PF04784"/>
    </source>
</evidence>
<proteinExistence type="predicted"/>
<evidence type="ECO:0000256" key="1">
    <source>
        <dbReference type="SAM" id="Coils"/>
    </source>
</evidence>
<dbReference type="InterPro" id="IPR025757">
    <property type="entry name" value="MIP1_Leuzipper"/>
</dbReference>
<reference evidence="4" key="1">
    <citation type="journal article" date="2017" name="Nature">
        <title>The genome of Chenopodium quinoa.</title>
        <authorList>
            <person name="Jarvis D.E."/>
            <person name="Ho Y.S."/>
            <person name="Lightfoot D.J."/>
            <person name="Schmoeckel S.M."/>
            <person name="Li B."/>
            <person name="Borm T.J.A."/>
            <person name="Ohyanagi H."/>
            <person name="Mineta K."/>
            <person name="Michell C.T."/>
            <person name="Saber N."/>
            <person name="Kharbatia N.M."/>
            <person name="Rupper R.R."/>
            <person name="Sharp A.R."/>
            <person name="Dally N."/>
            <person name="Boughton B.A."/>
            <person name="Woo Y.H."/>
            <person name="Gao G."/>
            <person name="Schijlen E.G.W.M."/>
            <person name="Guo X."/>
            <person name="Momin A.A."/>
            <person name="Negrao S."/>
            <person name="Al-Babili S."/>
            <person name="Gehring C."/>
            <person name="Roessner U."/>
            <person name="Jung C."/>
            <person name="Murphy K."/>
            <person name="Arold S.T."/>
            <person name="Gojobori T."/>
            <person name="van der Linden C.G."/>
            <person name="van Loo E.N."/>
            <person name="Jellen E.N."/>
            <person name="Maughan P.J."/>
            <person name="Tester M."/>
        </authorList>
    </citation>
    <scope>NUCLEOTIDE SEQUENCE [LARGE SCALE GENOMIC DNA]</scope>
    <source>
        <strain evidence="4">cv. PI 614886</strain>
    </source>
</reference>
<dbReference type="Pfam" id="PF04784">
    <property type="entry name" value="DUF547"/>
    <property type="match status" value="1"/>
</dbReference>
<organism evidence="4 5">
    <name type="scientific">Chenopodium quinoa</name>
    <name type="common">Quinoa</name>
    <dbReference type="NCBI Taxonomy" id="63459"/>
    <lineage>
        <taxon>Eukaryota</taxon>
        <taxon>Viridiplantae</taxon>
        <taxon>Streptophyta</taxon>
        <taxon>Embryophyta</taxon>
        <taxon>Tracheophyta</taxon>
        <taxon>Spermatophyta</taxon>
        <taxon>Magnoliopsida</taxon>
        <taxon>eudicotyledons</taxon>
        <taxon>Gunneridae</taxon>
        <taxon>Pentapetalae</taxon>
        <taxon>Caryophyllales</taxon>
        <taxon>Chenopodiaceae</taxon>
        <taxon>Chenopodioideae</taxon>
        <taxon>Atripliceae</taxon>
        <taxon>Chenopodium</taxon>
    </lineage>
</organism>
<protein>
    <recommendedName>
        <fullName evidence="6">DUF547 domain-containing protein</fullName>
    </recommendedName>
</protein>
<dbReference type="Proteomes" id="UP000596660">
    <property type="component" value="Unplaced"/>
</dbReference>
<dbReference type="AlphaFoldDB" id="A0A803N2L6"/>
<name>A0A803N2L6_CHEQI</name>
<evidence type="ECO:0000259" key="3">
    <source>
        <dbReference type="Pfam" id="PF14389"/>
    </source>
</evidence>
<reference evidence="4" key="2">
    <citation type="submission" date="2021-03" db="UniProtKB">
        <authorList>
            <consortium name="EnsemblPlants"/>
        </authorList>
    </citation>
    <scope>IDENTIFICATION</scope>
</reference>
<dbReference type="Pfam" id="PF14389">
    <property type="entry name" value="Lzipper-MIP1"/>
    <property type="match status" value="1"/>
</dbReference>
<dbReference type="PANTHER" id="PTHR46248:SF4">
    <property type="entry name" value="OS01G0147800 PROTEIN"/>
    <property type="match status" value="1"/>
</dbReference>
<dbReference type="InterPro" id="IPR006869">
    <property type="entry name" value="DUF547"/>
</dbReference>
<dbReference type="Gramene" id="AUR62039369-RA">
    <property type="protein sequence ID" value="AUR62039369-RA:cds"/>
    <property type="gene ID" value="AUR62039369"/>
</dbReference>